<dbReference type="AlphaFoldDB" id="A0A3C1KT66"/>
<evidence type="ECO:0000313" key="2">
    <source>
        <dbReference type="Proteomes" id="UP000259273"/>
    </source>
</evidence>
<proteinExistence type="predicted"/>
<dbReference type="SUPFAM" id="SSF101898">
    <property type="entry name" value="NHL repeat"/>
    <property type="match status" value="1"/>
</dbReference>
<dbReference type="PANTHER" id="PTHR35399">
    <property type="entry name" value="SLR8030 PROTEIN"/>
    <property type="match status" value="1"/>
</dbReference>
<evidence type="ECO:0000313" key="1">
    <source>
        <dbReference type="EMBL" id="HAN29396.1"/>
    </source>
</evidence>
<dbReference type="Proteomes" id="UP000259273">
    <property type="component" value="Unassembled WGS sequence"/>
</dbReference>
<feature type="non-terminal residue" evidence="1">
    <location>
        <position position="307"/>
    </location>
</feature>
<sequence length="307" mass="34058">RYGLSAGGFGYSWHVFDERFDLASDSHPNEENRFGWIVEVDPFNPEANPVKRTAMGRFKHEGVALVEGRGGRVVGYMGDDERFDYIYKFVSAGNWRFMRAQGVSPLDNGTLYAAKFNDDGTGEWLELSLRNPAIAARFSSEAEMLTYTRIAADLAGATPMDRPEWTSVGADGTVYCTLTNNSRREEADAANPQAPNPDGHIIRWRDSNRHIGLSFTWEIFLLSSDTHGTERSVASPDGIWVDPDNRVFIQTDGAQKDGLNDQLLIANGNQSGDDIEISRLFTGVTGCEVTGIAVTPNRRTLFVNLQH</sequence>
<feature type="non-terminal residue" evidence="1">
    <location>
        <position position="1"/>
    </location>
</feature>
<dbReference type="InterPro" id="IPR008557">
    <property type="entry name" value="PhoX"/>
</dbReference>
<dbReference type="STRING" id="1121937.GCA_000423125_01656"/>
<gene>
    <name evidence="1" type="ORF">DCP75_17060</name>
</gene>
<comment type="caution">
    <text evidence="1">The sequence shown here is derived from an EMBL/GenBank/DDBJ whole genome shotgun (WGS) entry which is preliminary data.</text>
</comment>
<reference evidence="1 2" key="1">
    <citation type="journal article" date="2018" name="Nat. Biotechnol.">
        <title>A standardized bacterial taxonomy based on genome phylogeny substantially revises the tree of life.</title>
        <authorList>
            <person name="Parks D.H."/>
            <person name="Chuvochina M."/>
            <person name="Waite D.W."/>
            <person name="Rinke C."/>
            <person name="Skarshewski A."/>
            <person name="Chaumeil P.A."/>
            <person name="Hugenholtz P."/>
        </authorList>
    </citation>
    <scope>NUCLEOTIDE SEQUENCE [LARGE SCALE GENOMIC DNA]</scope>
    <source>
        <strain evidence="1">UBA9158</strain>
    </source>
</reference>
<dbReference type="EMBL" id="DMND01000227">
    <property type="protein sequence ID" value="HAN29396.1"/>
    <property type="molecule type" value="Genomic_DNA"/>
</dbReference>
<organism evidence="1 2">
    <name type="scientific">Haliea salexigens</name>
    <dbReference type="NCBI Taxonomy" id="287487"/>
    <lineage>
        <taxon>Bacteria</taxon>
        <taxon>Pseudomonadati</taxon>
        <taxon>Pseudomonadota</taxon>
        <taxon>Gammaproteobacteria</taxon>
        <taxon>Cellvibrionales</taxon>
        <taxon>Halieaceae</taxon>
        <taxon>Haliea</taxon>
    </lineage>
</organism>
<name>A0A3C1KT66_9GAMM</name>
<dbReference type="Pfam" id="PF05787">
    <property type="entry name" value="PhoX"/>
    <property type="match status" value="1"/>
</dbReference>
<protein>
    <submittedName>
        <fullName evidence="1">Phosphatase</fullName>
    </submittedName>
</protein>
<accession>A0A3C1KT66</accession>
<dbReference type="PANTHER" id="PTHR35399:SF2">
    <property type="entry name" value="DUF839 DOMAIN-CONTAINING PROTEIN"/>
    <property type="match status" value="1"/>
</dbReference>